<gene>
    <name evidence="3" type="primary">LOC127749555</name>
</gene>
<feature type="domain" description="F-box" evidence="1">
    <location>
        <begin position="1"/>
        <end position="46"/>
    </location>
</feature>
<dbReference type="Pfam" id="PF12937">
    <property type="entry name" value="F-box-like"/>
    <property type="match status" value="1"/>
</dbReference>
<evidence type="ECO:0000259" key="1">
    <source>
        <dbReference type="PROSITE" id="PS50181"/>
    </source>
</evidence>
<proteinExistence type="predicted"/>
<dbReference type="Gene3D" id="1.20.1280.50">
    <property type="match status" value="1"/>
</dbReference>
<keyword evidence="2" id="KW-1185">Reference proteome</keyword>
<accession>A0A9C6TXE7</accession>
<dbReference type="RefSeq" id="XP_052124151.1">
    <property type="nucleotide sequence ID" value="XM_052268191.1"/>
</dbReference>
<dbReference type="PROSITE" id="PS50181">
    <property type="entry name" value="FBOX"/>
    <property type="match status" value="1"/>
</dbReference>
<dbReference type="OrthoDB" id="3219396at2759"/>
<dbReference type="SUPFAM" id="SSF81383">
    <property type="entry name" value="F-box domain"/>
    <property type="match status" value="1"/>
</dbReference>
<dbReference type="SMART" id="SM00256">
    <property type="entry name" value="FBOX"/>
    <property type="match status" value="1"/>
</dbReference>
<name>A0A9C6TXE7_FRAOC</name>
<dbReference type="SUPFAM" id="SSF52047">
    <property type="entry name" value="RNI-like"/>
    <property type="match status" value="1"/>
</dbReference>
<evidence type="ECO:0000313" key="3">
    <source>
        <dbReference type="RefSeq" id="XP_052124151.1"/>
    </source>
</evidence>
<protein>
    <submittedName>
        <fullName evidence="3">Uncharacterized protein LOC127749555</fullName>
    </submittedName>
</protein>
<evidence type="ECO:0000313" key="2">
    <source>
        <dbReference type="Proteomes" id="UP000504606"/>
    </source>
</evidence>
<dbReference type="InterPro" id="IPR001810">
    <property type="entry name" value="F-box_dom"/>
</dbReference>
<organism evidence="2 3">
    <name type="scientific">Frankliniella occidentalis</name>
    <name type="common">Western flower thrips</name>
    <name type="synonym">Euthrips occidentalis</name>
    <dbReference type="NCBI Taxonomy" id="133901"/>
    <lineage>
        <taxon>Eukaryota</taxon>
        <taxon>Metazoa</taxon>
        <taxon>Ecdysozoa</taxon>
        <taxon>Arthropoda</taxon>
        <taxon>Hexapoda</taxon>
        <taxon>Insecta</taxon>
        <taxon>Pterygota</taxon>
        <taxon>Neoptera</taxon>
        <taxon>Paraneoptera</taxon>
        <taxon>Thysanoptera</taxon>
        <taxon>Terebrantia</taxon>
        <taxon>Thripoidea</taxon>
        <taxon>Thripidae</taxon>
        <taxon>Frankliniella</taxon>
    </lineage>
</organism>
<dbReference type="Gene3D" id="3.80.10.10">
    <property type="entry name" value="Ribonuclease Inhibitor"/>
    <property type="match status" value="1"/>
</dbReference>
<dbReference type="AlphaFoldDB" id="A0A9C6TXE7"/>
<dbReference type="KEGG" id="foc:127749555"/>
<sequence length="482" mass="53360">MELVELPDDVLMEVMSYLDVKSVLACRLVCKRIAALALHPDVWRRQRFNGVPCACAILRLAPCLARWPVHLSRTRQSCSWMQTMTTTTCAVADLSLALDKSAMSAESIHHATLIIRNQAALGRLKRLALFVSYIDRDIDCELLSEVTSARLQELRVHVFTTVHTMTPHPDLTGGEVTPSLKTFRHMLNSAASESFCRYVLGSHAATLEVVDIGGDNLPELSLFNPASITSLLCGMPNLRTLACPPLPGLEAVAACKSLREVFLWLGPEELCPWSMTLAAAFLRRATQLCSVTLRYANGNLSPEAADLVRALRPCVESLDIECGGYGLQLPRLDDFAPLKSLVSALPSLPALRLLTLRGYRGWPDDQLLLSMNAAPALRCLVFDMKEKLWLEEEGCFHAWLHRSAVNAAFSANPLLHIRILMDGDLCRGIDCPSETCKECSLGCLLQELNSGGEEHRVLLSSHPADEYCSEDHSKWAYIRMPR</sequence>
<reference evidence="3" key="1">
    <citation type="submission" date="2025-08" db="UniProtKB">
        <authorList>
            <consortium name="RefSeq"/>
        </authorList>
    </citation>
    <scope>IDENTIFICATION</scope>
    <source>
        <tissue evidence="3">Whole organism</tissue>
    </source>
</reference>
<dbReference type="InterPro" id="IPR032675">
    <property type="entry name" value="LRR_dom_sf"/>
</dbReference>
<dbReference type="Proteomes" id="UP000504606">
    <property type="component" value="Unplaced"/>
</dbReference>
<dbReference type="GeneID" id="127749555"/>
<dbReference type="InterPro" id="IPR036047">
    <property type="entry name" value="F-box-like_dom_sf"/>
</dbReference>